<gene>
    <name evidence="3" type="ORF">AVEN_110774_1</name>
    <name evidence="4" type="ORF">AVEN_113225_1</name>
    <name evidence="2" type="ORF">AVEN_72668_1</name>
    <name evidence="1" type="ORF">AVEN_98541_1</name>
</gene>
<dbReference type="InterPro" id="IPR036397">
    <property type="entry name" value="RNaseH_sf"/>
</dbReference>
<evidence type="ECO:0000313" key="1">
    <source>
        <dbReference type="EMBL" id="GBM86122.1"/>
    </source>
</evidence>
<dbReference type="OrthoDB" id="6432034at2759"/>
<evidence type="ECO:0008006" key="6">
    <source>
        <dbReference type="Google" id="ProtNLM"/>
    </source>
</evidence>
<dbReference type="Proteomes" id="UP000499080">
    <property type="component" value="Unassembled WGS sequence"/>
</dbReference>
<dbReference type="EMBL" id="BGPR01109498">
    <property type="protein sequence ID" value="GBM86122.1"/>
    <property type="molecule type" value="Genomic_DNA"/>
</dbReference>
<reference evidence="3 5" key="1">
    <citation type="journal article" date="2019" name="Sci. Rep.">
        <title>Orb-weaving spider Araneus ventricosus genome elucidates the spidroin gene catalogue.</title>
        <authorList>
            <person name="Kono N."/>
            <person name="Nakamura H."/>
            <person name="Ohtoshi R."/>
            <person name="Moran D.A.P."/>
            <person name="Shinohara A."/>
            <person name="Yoshida Y."/>
            <person name="Fujiwara M."/>
            <person name="Mori M."/>
            <person name="Tomita M."/>
            <person name="Arakawa K."/>
        </authorList>
    </citation>
    <scope>NUCLEOTIDE SEQUENCE [LARGE SCALE GENOMIC DNA]</scope>
</reference>
<dbReference type="PANTHER" id="PTHR46060:SF1">
    <property type="entry name" value="MARINER MOS1 TRANSPOSASE-LIKE PROTEIN"/>
    <property type="match status" value="1"/>
</dbReference>
<organism evidence="3 5">
    <name type="scientific">Araneus ventricosus</name>
    <name type="common">Orbweaver spider</name>
    <name type="synonym">Epeira ventricosa</name>
    <dbReference type="NCBI Taxonomy" id="182803"/>
    <lineage>
        <taxon>Eukaryota</taxon>
        <taxon>Metazoa</taxon>
        <taxon>Ecdysozoa</taxon>
        <taxon>Arthropoda</taxon>
        <taxon>Chelicerata</taxon>
        <taxon>Arachnida</taxon>
        <taxon>Araneae</taxon>
        <taxon>Araneomorphae</taxon>
        <taxon>Entelegynae</taxon>
        <taxon>Araneoidea</taxon>
        <taxon>Araneidae</taxon>
        <taxon>Araneus</taxon>
    </lineage>
</organism>
<name>A0A4Y2J7T4_ARAVE</name>
<dbReference type="Gene3D" id="3.30.420.10">
    <property type="entry name" value="Ribonuclease H-like superfamily/Ribonuclease H"/>
    <property type="match status" value="1"/>
</dbReference>
<dbReference type="EMBL" id="BGPR01109514">
    <property type="protein sequence ID" value="GBM86175.1"/>
    <property type="molecule type" value="Genomic_DNA"/>
</dbReference>
<dbReference type="PANTHER" id="PTHR46060">
    <property type="entry name" value="MARINER MOS1 TRANSPOSASE-LIKE PROTEIN"/>
    <property type="match status" value="1"/>
</dbReference>
<dbReference type="GO" id="GO:0003676">
    <property type="term" value="F:nucleic acid binding"/>
    <property type="evidence" value="ECO:0007669"/>
    <property type="project" value="InterPro"/>
</dbReference>
<accession>A0A4Y2J7T4</accession>
<proteinExistence type="predicted"/>
<protein>
    <recommendedName>
        <fullName evidence="6">DDE-1 domain-containing protein</fullName>
    </recommendedName>
</protein>
<dbReference type="EMBL" id="BGPR01109518">
    <property type="protein sequence ID" value="GBM86187.1"/>
    <property type="molecule type" value="Genomic_DNA"/>
</dbReference>
<dbReference type="InterPro" id="IPR052709">
    <property type="entry name" value="Transposase-MT_Hybrid"/>
</dbReference>
<evidence type="ECO:0000313" key="2">
    <source>
        <dbReference type="EMBL" id="GBM86175.1"/>
    </source>
</evidence>
<evidence type="ECO:0000313" key="5">
    <source>
        <dbReference type="Proteomes" id="UP000499080"/>
    </source>
</evidence>
<keyword evidence="5" id="KW-1185">Reference proteome</keyword>
<comment type="caution">
    <text evidence="3">The sequence shown here is derived from an EMBL/GenBank/DDBJ whole genome shotgun (WGS) entry which is preliminary data.</text>
</comment>
<evidence type="ECO:0000313" key="3">
    <source>
        <dbReference type="EMBL" id="GBM86187.1"/>
    </source>
</evidence>
<dbReference type="AlphaFoldDB" id="A0A4Y2J7T4"/>
<dbReference type="EMBL" id="BGPR01109519">
    <property type="protein sequence ID" value="GBM86192.1"/>
    <property type="molecule type" value="Genomic_DNA"/>
</dbReference>
<sequence length="144" mass="16510">MVVSTNFGKDLKEIIELEKYKEKFIYNADETGLFWRSLPRKPLTSGIEKSASGTKLMDQTDENRLGLSLGCKVDAVALTNQTFRLFGPLKEHLRGKHFADDDHVQHEVLLWMRQQPKEFYAAGIGALIKRWHRCINIGGDYAEK</sequence>
<evidence type="ECO:0000313" key="4">
    <source>
        <dbReference type="EMBL" id="GBM86192.1"/>
    </source>
</evidence>